<dbReference type="Pfam" id="PF12013">
    <property type="entry name" value="OrsD"/>
    <property type="match status" value="1"/>
</dbReference>
<accession>A0A8T9BDA4</accession>
<sequence>MSSASNTSSAEIASDPLPCQLKPYLALLDRTPAGLPICLQCQNALLPKSIMDHLRKQHQLPAELRPAVRSLVSILPQLDASDLPRRPDGSAPLKALRIVEAFQCKKCLFIRQDITDVRKHINKEHDLSAAGNYDEIQAQSWLGGRRAVYWRVEVGLDELAEDGPHCVWGFFGAGFGDKLPRMWPVEAYQKRLT</sequence>
<evidence type="ECO:0000313" key="1">
    <source>
        <dbReference type="EMBL" id="TVY18060.1"/>
    </source>
</evidence>
<dbReference type="OrthoDB" id="3558677at2759"/>
<proteinExistence type="predicted"/>
<gene>
    <name evidence="1" type="ORF">LARI1_G003682</name>
</gene>
<protein>
    <submittedName>
        <fullName evidence="1">Uncharacterized protein</fullName>
    </submittedName>
</protein>
<dbReference type="Proteomes" id="UP000469559">
    <property type="component" value="Unassembled WGS sequence"/>
</dbReference>
<dbReference type="AlphaFoldDB" id="A0A8T9BDA4"/>
<dbReference type="InterPro" id="IPR022698">
    <property type="entry name" value="OrsD"/>
</dbReference>
<keyword evidence="2" id="KW-1185">Reference proteome</keyword>
<evidence type="ECO:0000313" key="2">
    <source>
        <dbReference type="Proteomes" id="UP000469559"/>
    </source>
</evidence>
<reference evidence="1 2" key="1">
    <citation type="submission" date="2018-05" db="EMBL/GenBank/DDBJ databases">
        <title>Whole genome sequencing for identification of molecular markers to develop diagnostic detection tools for the regulated plant pathogen Lachnellula willkommii.</title>
        <authorList>
            <person name="Giroux E."/>
            <person name="Bilodeau G."/>
        </authorList>
    </citation>
    <scope>NUCLEOTIDE SEQUENCE [LARGE SCALE GENOMIC DNA]</scope>
    <source>
        <strain evidence="1 2">CBS 203.66</strain>
    </source>
</reference>
<comment type="caution">
    <text evidence="1">The sequence shown here is derived from an EMBL/GenBank/DDBJ whole genome shotgun (WGS) entry which is preliminary data.</text>
</comment>
<organism evidence="1 2">
    <name type="scientific">Lachnellula arida</name>
    <dbReference type="NCBI Taxonomy" id="1316785"/>
    <lineage>
        <taxon>Eukaryota</taxon>
        <taxon>Fungi</taxon>
        <taxon>Dikarya</taxon>
        <taxon>Ascomycota</taxon>
        <taxon>Pezizomycotina</taxon>
        <taxon>Leotiomycetes</taxon>
        <taxon>Helotiales</taxon>
        <taxon>Lachnaceae</taxon>
        <taxon>Lachnellula</taxon>
    </lineage>
</organism>
<dbReference type="EMBL" id="QGMF01000199">
    <property type="protein sequence ID" value="TVY18060.1"/>
    <property type="molecule type" value="Genomic_DNA"/>
</dbReference>
<name>A0A8T9BDA4_9HELO</name>